<dbReference type="RefSeq" id="WP_042306597.1">
    <property type="nucleotide sequence ID" value="NZ_CP026113.1"/>
</dbReference>
<dbReference type="KEGG" id="pter:C2L65_30760"/>
<feature type="transmembrane region" description="Helical" evidence="8">
    <location>
        <begin position="230"/>
        <end position="248"/>
    </location>
</feature>
<dbReference type="InterPro" id="IPR038770">
    <property type="entry name" value="Na+/solute_symporter_sf"/>
</dbReference>
<evidence type="ECO:0000313" key="9">
    <source>
        <dbReference type="EMBL" id="AUT64110.1"/>
    </source>
</evidence>
<dbReference type="GO" id="GO:0055085">
    <property type="term" value="P:transmembrane transport"/>
    <property type="evidence" value="ECO:0007669"/>
    <property type="project" value="InterPro"/>
</dbReference>
<evidence type="ECO:0000256" key="6">
    <source>
        <dbReference type="ARBA" id="ARBA00022989"/>
    </source>
</evidence>
<dbReference type="PANTHER" id="PTHR36838">
    <property type="entry name" value="AUXIN EFFLUX CARRIER FAMILY PROTEIN"/>
    <property type="match status" value="1"/>
</dbReference>
<dbReference type="InterPro" id="IPR004776">
    <property type="entry name" value="Mem_transp_PIN-like"/>
</dbReference>
<evidence type="ECO:0000256" key="7">
    <source>
        <dbReference type="ARBA" id="ARBA00023136"/>
    </source>
</evidence>
<dbReference type="EMBL" id="CP026113">
    <property type="protein sequence ID" value="AUT64110.1"/>
    <property type="molecule type" value="Genomic_DNA"/>
</dbReference>
<keyword evidence="7 8" id="KW-0472">Membrane</keyword>
<dbReference type="GO" id="GO:0005886">
    <property type="term" value="C:plasma membrane"/>
    <property type="evidence" value="ECO:0007669"/>
    <property type="project" value="UniProtKB-SubCell"/>
</dbReference>
<comment type="similarity">
    <text evidence="2">Belongs to the auxin efflux carrier (TC 2.A.69) family.</text>
</comment>
<name>A0A2I8EX90_9BURK</name>
<evidence type="ECO:0000256" key="5">
    <source>
        <dbReference type="ARBA" id="ARBA00022692"/>
    </source>
</evidence>
<evidence type="ECO:0000313" key="10">
    <source>
        <dbReference type="Proteomes" id="UP000243502"/>
    </source>
</evidence>
<organism evidence="9 10">
    <name type="scientific">Paraburkholderia terrae</name>
    <dbReference type="NCBI Taxonomy" id="311230"/>
    <lineage>
        <taxon>Bacteria</taxon>
        <taxon>Pseudomonadati</taxon>
        <taxon>Pseudomonadota</taxon>
        <taxon>Betaproteobacteria</taxon>
        <taxon>Burkholderiales</taxon>
        <taxon>Burkholderiaceae</taxon>
        <taxon>Paraburkholderia</taxon>
    </lineage>
</organism>
<gene>
    <name evidence="9" type="ORF">C2L65_30760</name>
</gene>
<feature type="transmembrane region" description="Helical" evidence="8">
    <location>
        <begin position="254"/>
        <end position="273"/>
    </location>
</feature>
<feature type="transmembrane region" description="Helical" evidence="8">
    <location>
        <begin position="198"/>
        <end position="218"/>
    </location>
</feature>
<evidence type="ECO:0000256" key="1">
    <source>
        <dbReference type="ARBA" id="ARBA00004651"/>
    </source>
</evidence>
<feature type="transmembrane region" description="Helical" evidence="8">
    <location>
        <begin position="6"/>
        <end position="23"/>
    </location>
</feature>
<proteinExistence type="inferred from homology"/>
<dbReference type="PANTHER" id="PTHR36838:SF1">
    <property type="entry name" value="SLR1864 PROTEIN"/>
    <property type="match status" value="1"/>
</dbReference>
<dbReference type="AlphaFoldDB" id="A0A2I8EX90"/>
<sequence>MLDRIVGPLLPVAFVIVLGFIAGKRKRLNHSDSLLISRLVLGWIFPALLLVGIASTPRSQLFDFKLILATFIGIMGMYTIALLLGWWRYRELKAATLKGFVNGYPDAAFMGIPILQAMFGPGSIYSVLILNLIASLVMIPLTTMLLTVASGEGSGTQAFLASIKSAVRRPLMWAPALGIVCSLLQIKFPPVLAEAFNLLGKATPGVSLLCLGLIMSSVKLKLSSEVWANLGLKLFIHPLLMFAATVLLGVHGLYAQQMILLCALPSATIPAMFANEAGAYQSEAATSILISTVLSIVTFSAAIYLVDGGLAAA</sequence>
<dbReference type="Gene3D" id="1.20.1530.20">
    <property type="match status" value="1"/>
</dbReference>
<evidence type="ECO:0000256" key="8">
    <source>
        <dbReference type="SAM" id="Phobius"/>
    </source>
</evidence>
<keyword evidence="6 8" id="KW-1133">Transmembrane helix</keyword>
<feature type="transmembrane region" description="Helical" evidence="8">
    <location>
        <begin position="35"/>
        <end position="54"/>
    </location>
</feature>
<dbReference type="Proteomes" id="UP000243502">
    <property type="component" value="Chromosome 3"/>
</dbReference>
<feature type="transmembrane region" description="Helical" evidence="8">
    <location>
        <begin position="125"/>
        <end position="149"/>
    </location>
</feature>
<feature type="transmembrane region" description="Helical" evidence="8">
    <location>
        <begin position="66"/>
        <end position="87"/>
    </location>
</feature>
<dbReference type="OrthoDB" id="109606at2"/>
<feature type="transmembrane region" description="Helical" evidence="8">
    <location>
        <begin position="285"/>
        <end position="306"/>
    </location>
</feature>
<evidence type="ECO:0000256" key="2">
    <source>
        <dbReference type="ARBA" id="ARBA00010145"/>
    </source>
</evidence>
<dbReference type="Pfam" id="PF03547">
    <property type="entry name" value="Mem_trans"/>
    <property type="match status" value="1"/>
</dbReference>
<protein>
    <submittedName>
        <fullName evidence="9">AEC family transporter</fullName>
    </submittedName>
</protein>
<evidence type="ECO:0000256" key="3">
    <source>
        <dbReference type="ARBA" id="ARBA00022448"/>
    </source>
</evidence>
<keyword evidence="5 8" id="KW-0812">Transmembrane</keyword>
<reference evidence="9 10" key="1">
    <citation type="submission" date="2018-01" db="EMBL/GenBank/DDBJ databases">
        <title>Species boundaries and ecological features among Paraburkholderia terrae DSMZ17804T, P. hospita DSMZ17164T and P. caribensis DSMZ13236T.</title>
        <authorList>
            <person name="Pratama A.A."/>
        </authorList>
    </citation>
    <scope>NUCLEOTIDE SEQUENCE [LARGE SCALE GENOMIC DNA]</scope>
    <source>
        <strain evidence="9 10">DSM 17804</strain>
    </source>
</reference>
<comment type="subcellular location">
    <subcellularLocation>
        <location evidence="1">Cell membrane</location>
        <topology evidence="1">Multi-pass membrane protein</topology>
    </subcellularLocation>
</comment>
<accession>A0A2I8EX90</accession>
<evidence type="ECO:0000256" key="4">
    <source>
        <dbReference type="ARBA" id="ARBA00022475"/>
    </source>
</evidence>
<keyword evidence="4" id="KW-1003">Cell membrane</keyword>
<keyword evidence="3" id="KW-0813">Transport</keyword>